<evidence type="ECO:0000259" key="1">
    <source>
        <dbReference type="Pfam" id="PF10988"/>
    </source>
</evidence>
<dbReference type="AlphaFoldDB" id="A0A3B0C5T7"/>
<dbReference type="Proteomes" id="UP000276603">
    <property type="component" value="Unassembled WGS sequence"/>
</dbReference>
<gene>
    <name evidence="2" type="ORF">D7Z94_14505</name>
</gene>
<dbReference type="RefSeq" id="WP_120712327.1">
    <property type="nucleotide sequence ID" value="NZ_RBCJ01000003.1"/>
</dbReference>
<dbReference type="EMBL" id="RBCJ01000003">
    <property type="protein sequence ID" value="RKN79514.1"/>
    <property type="molecule type" value="Genomic_DNA"/>
</dbReference>
<dbReference type="OrthoDB" id="1419485at2"/>
<feature type="domain" description="Putative auto-transporter adhesin head GIN" evidence="1">
    <location>
        <begin position="39"/>
        <end position="153"/>
    </location>
</feature>
<dbReference type="Gene3D" id="2.160.20.120">
    <property type="match status" value="1"/>
</dbReference>
<dbReference type="Pfam" id="PF10988">
    <property type="entry name" value="DUF2807"/>
    <property type="match status" value="2"/>
</dbReference>
<evidence type="ECO:0000313" key="3">
    <source>
        <dbReference type="Proteomes" id="UP000276603"/>
    </source>
</evidence>
<organism evidence="2 3">
    <name type="scientific">Ulvibacterium marinum</name>
    <dbReference type="NCBI Taxonomy" id="2419782"/>
    <lineage>
        <taxon>Bacteria</taxon>
        <taxon>Pseudomonadati</taxon>
        <taxon>Bacteroidota</taxon>
        <taxon>Flavobacteriia</taxon>
        <taxon>Flavobacteriales</taxon>
        <taxon>Flavobacteriaceae</taxon>
        <taxon>Ulvibacterium</taxon>
    </lineage>
</organism>
<name>A0A3B0C5T7_9FLAO</name>
<feature type="domain" description="Putative auto-transporter adhesin head GIN" evidence="1">
    <location>
        <begin position="159"/>
        <end position="256"/>
    </location>
</feature>
<reference evidence="2 3" key="1">
    <citation type="submission" date="2018-10" db="EMBL/GenBank/DDBJ databases">
        <title>Ulvibacterium marinum gen. nov., sp. nov., a novel marine bacterium of the family Flavobacteriaceae, isolated from a culture of the green alga Ulva prolifera.</title>
        <authorList>
            <person name="Zhang Z."/>
        </authorList>
    </citation>
    <scope>NUCLEOTIDE SEQUENCE [LARGE SCALE GENOMIC DNA]</scope>
    <source>
        <strain evidence="2 3">CCMM003</strain>
    </source>
</reference>
<evidence type="ECO:0000313" key="2">
    <source>
        <dbReference type="EMBL" id="RKN79514.1"/>
    </source>
</evidence>
<dbReference type="InterPro" id="IPR021255">
    <property type="entry name" value="DUF2807"/>
</dbReference>
<accession>A0A3B0C5T7</accession>
<keyword evidence="3" id="KW-1185">Reference proteome</keyword>
<comment type="caution">
    <text evidence="2">The sequence shown here is derived from an EMBL/GenBank/DDBJ whole genome shotgun (WGS) entry which is preliminary data.</text>
</comment>
<sequence>MKHTFLIALIMLTGFVHAQRKPKIKGNRSIVQVNENLPPFNAIQLIDDLEIVLKKSFEEGYTIEADDNLIDVLKFEVKDGTLFISSFYKITAKKKLEIIVNYRELESITMENGKMNTDDVISSDELHIKTSGPSRLELNVNATITHLAMEGISSGDFNFASDSIDIQLSDRIDARIYVVGESTHVSMQKNATSRLEGTTDSLQVLLYGNANLKAERCEATIVKAILEESSDANIYAITNFELSSKGSSRVNLYGNPNIKISEFLDTSKLHKTLD</sequence>
<proteinExistence type="predicted"/>
<protein>
    <submittedName>
        <fullName evidence="2">DUF2807 domain-containing protein</fullName>
    </submittedName>
</protein>